<feature type="active site" description="Phosphocysteine intermediate; for EIIB activity" evidence="11">
    <location>
        <position position="28"/>
    </location>
</feature>
<proteinExistence type="predicted"/>
<dbReference type="PROSITE" id="PS51098">
    <property type="entry name" value="PTS_EIIB_TYPE_1"/>
    <property type="match status" value="1"/>
</dbReference>
<evidence type="ECO:0000256" key="7">
    <source>
        <dbReference type="ARBA" id="ARBA00022692"/>
    </source>
</evidence>
<keyword evidence="9 12" id="KW-1133">Transmembrane helix</keyword>
<dbReference type="PROSITE" id="PS51103">
    <property type="entry name" value="PTS_EIIC_TYPE_1"/>
    <property type="match status" value="1"/>
</dbReference>
<evidence type="ECO:0000256" key="2">
    <source>
        <dbReference type="ARBA" id="ARBA00022448"/>
    </source>
</evidence>
<feature type="transmembrane region" description="Helical" evidence="12">
    <location>
        <begin position="106"/>
        <end position="127"/>
    </location>
</feature>
<evidence type="ECO:0000313" key="16">
    <source>
        <dbReference type="Proteomes" id="UP000076008"/>
    </source>
</evidence>
<dbReference type="InterPro" id="IPR001996">
    <property type="entry name" value="PTS_IIB_1"/>
</dbReference>
<evidence type="ECO:0000256" key="11">
    <source>
        <dbReference type="PROSITE-ProRule" id="PRU00421"/>
    </source>
</evidence>
<evidence type="ECO:0000256" key="12">
    <source>
        <dbReference type="SAM" id="Phobius"/>
    </source>
</evidence>
<feature type="transmembrane region" description="Helical" evidence="12">
    <location>
        <begin position="147"/>
        <end position="167"/>
    </location>
</feature>
<dbReference type="EMBL" id="FJXR01000012">
    <property type="protein sequence ID" value="CZV35029.1"/>
    <property type="molecule type" value="Genomic_DNA"/>
</dbReference>
<dbReference type="GO" id="GO:0008982">
    <property type="term" value="F:protein-N(PI)-phosphohistidine-sugar phosphotransferase activity"/>
    <property type="evidence" value="ECO:0007669"/>
    <property type="project" value="InterPro"/>
</dbReference>
<dbReference type="PANTHER" id="PTHR30175:SF1">
    <property type="entry name" value="PTS SYSTEM ARBUTIN-, CELLOBIOSE-, AND SALICIN-SPECIFIC EIIBC COMPONENT-RELATED"/>
    <property type="match status" value="1"/>
</dbReference>
<dbReference type="Pfam" id="PF02378">
    <property type="entry name" value="PTS_EIIC"/>
    <property type="match status" value="1"/>
</dbReference>
<feature type="transmembrane region" description="Helical" evidence="12">
    <location>
        <begin position="179"/>
        <end position="197"/>
    </location>
</feature>
<evidence type="ECO:0000256" key="8">
    <source>
        <dbReference type="ARBA" id="ARBA00022777"/>
    </source>
</evidence>
<evidence type="ECO:0000313" key="15">
    <source>
        <dbReference type="EMBL" id="CZV35029.1"/>
    </source>
</evidence>
<reference evidence="15 16" key="1">
    <citation type="submission" date="2016-03" db="EMBL/GenBank/DDBJ databases">
        <authorList>
            <consortium name="Pathogen Informatics"/>
        </authorList>
    </citation>
    <scope>NUCLEOTIDE SEQUENCE [LARGE SCALE GENOMIC DNA]</scope>
    <source>
        <strain evidence="16">e1252</strain>
    </source>
</reference>
<dbReference type="GO" id="GO:0015771">
    <property type="term" value="P:trehalose transport"/>
    <property type="evidence" value="ECO:0007669"/>
    <property type="project" value="TreeGrafter"/>
</dbReference>
<name>A0A144JYU5_ENTCL</name>
<dbReference type="Pfam" id="PF00367">
    <property type="entry name" value="PTS_EIIB"/>
    <property type="match status" value="1"/>
</dbReference>
<accession>A0A144JYU5</accession>
<dbReference type="InterPro" id="IPR018113">
    <property type="entry name" value="PTrfase_EIIB_Cys"/>
</dbReference>
<dbReference type="InterPro" id="IPR036878">
    <property type="entry name" value="Glu_permease_IIB"/>
</dbReference>
<dbReference type="GO" id="GO:0005886">
    <property type="term" value="C:plasma membrane"/>
    <property type="evidence" value="ECO:0007669"/>
    <property type="project" value="UniProtKB-SubCell"/>
</dbReference>
<keyword evidence="3" id="KW-1003">Cell membrane</keyword>
<dbReference type="Gene3D" id="3.30.1360.60">
    <property type="entry name" value="Glucose permease domain IIB"/>
    <property type="match status" value="1"/>
</dbReference>
<evidence type="ECO:0000256" key="6">
    <source>
        <dbReference type="ARBA" id="ARBA00022683"/>
    </source>
</evidence>
<dbReference type="Proteomes" id="UP000076008">
    <property type="component" value="Unassembled WGS sequence"/>
</dbReference>
<dbReference type="GO" id="GO:0009401">
    <property type="term" value="P:phosphoenolpyruvate-dependent sugar phosphotransferase system"/>
    <property type="evidence" value="ECO:0007669"/>
    <property type="project" value="UniProtKB-KW"/>
</dbReference>
<evidence type="ECO:0000259" key="13">
    <source>
        <dbReference type="PROSITE" id="PS51098"/>
    </source>
</evidence>
<dbReference type="InterPro" id="IPR050558">
    <property type="entry name" value="PTS_Sugar-Specific_Components"/>
</dbReference>
<feature type="domain" description="PTS EIIB type-1" evidence="13">
    <location>
        <begin position="6"/>
        <end position="88"/>
    </location>
</feature>
<dbReference type="GO" id="GO:0016301">
    <property type="term" value="F:kinase activity"/>
    <property type="evidence" value="ECO:0007669"/>
    <property type="project" value="UniProtKB-KW"/>
</dbReference>
<evidence type="ECO:0000256" key="9">
    <source>
        <dbReference type="ARBA" id="ARBA00022989"/>
    </source>
</evidence>
<protein>
    <submittedName>
        <fullName evidence="15">Phosphotransferase system IIB components</fullName>
    </submittedName>
</protein>
<evidence type="ECO:0000256" key="3">
    <source>
        <dbReference type="ARBA" id="ARBA00022475"/>
    </source>
</evidence>
<organism evidence="15 16">
    <name type="scientific">Enterobacter cloacae</name>
    <dbReference type="NCBI Taxonomy" id="550"/>
    <lineage>
        <taxon>Bacteria</taxon>
        <taxon>Pseudomonadati</taxon>
        <taxon>Pseudomonadota</taxon>
        <taxon>Gammaproteobacteria</taxon>
        <taxon>Enterobacterales</taxon>
        <taxon>Enterobacteriaceae</taxon>
        <taxon>Enterobacter</taxon>
        <taxon>Enterobacter cloacae complex</taxon>
    </lineage>
</organism>
<keyword evidence="8" id="KW-0418">Kinase</keyword>
<dbReference type="GO" id="GO:0090589">
    <property type="term" value="F:protein-phosphocysteine-trehalose phosphotransferase system transporter activity"/>
    <property type="evidence" value="ECO:0007669"/>
    <property type="project" value="TreeGrafter"/>
</dbReference>
<keyword evidence="4" id="KW-0762">Sugar transport</keyword>
<comment type="subcellular location">
    <subcellularLocation>
        <location evidence="1">Cell membrane</location>
        <topology evidence="1">Multi-pass membrane protein</topology>
    </subcellularLocation>
</comment>
<sequence length="200" mass="20894">MAKNYAALANDVVSALGGKENIVAVTHCMTRLRFVLKDESLTDAARLKSISGVLGVVRNDNQCQVIIGNTVSQAYREVVSLLPTSLQPAVPEGPQKLTLRRIGAGILDALIGTMSPLIPAIIGGSMVKLLAMILEMTGVLPKGAPTLTILTVIGDGAFFFLPLMVAASAAVKFKTNMSLAIAIAGVLVHPSFIELMAKAA</sequence>
<evidence type="ECO:0000256" key="10">
    <source>
        <dbReference type="ARBA" id="ARBA00023136"/>
    </source>
</evidence>
<keyword evidence="10 12" id="KW-0472">Membrane</keyword>
<keyword evidence="7 12" id="KW-0812">Transmembrane</keyword>
<dbReference type="InterPro" id="IPR003352">
    <property type="entry name" value="PTS_EIIC"/>
</dbReference>
<evidence type="ECO:0000256" key="1">
    <source>
        <dbReference type="ARBA" id="ARBA00004651"/>
    </source>
</evidence>
<dbReference type="AlphaFoldDB" id="A0A144JYU5"/>
<evidence type="ECO:0000256" key="5">
    <source>
        <dbReference type="ARBA" id="ARBA00022679"/>
    </source>
</evidence>
<evidence type="ECO:0000259" key="14">
    <source>
        <dbReference type="PROSITE" id="PS51103"/>
    </source>
</evidence>
<feature type="domain" description="PTS EIIC type-1" evidence="14">
    <location>
        <begin position="108"/>
        <end position="200"/>
    </location>
</feature>
<dbReference type="InterPro" id="IPR013013">
    <property type="entry name" value="PTS_EIIC_1"/>
</dbReference>
<dbReference type="PROSITE" id="PS01035">
    <property type="entry name" value="PTS_EIIB_TYPE_1_CYS"/>
    <property type="match status" value="1"/>
</dbReference>
<keyword evidence="6" id="KW-0598">Phosphotransferase system</keyword>
<dbReference type="SUPFAM" id="SSF55604">
    <property type="entry name" value="Glucose permease domain IIB"/>
    <property type="match status" value="1"/>
</dbReference>
<dbReference type="FunFam" id="3.30.1360.60:FF:000001">
    <property type="entry name" value="PTS system glucose-specific IIBC component PtsG"/>
    <property type="match status" value="1"/>
</dbReference>
<gene>
    <name evidence="15" type="primary">sacX_2</name>
    <name evidence="15" type="ORF">SAMEA2273318_02338</name>
</gene>
<keyword evidence="5 15" id="KW-0808">Transferase</keyword>
<keyword evidence="2" id="KW-0813">Transport</keyword>
<dbReference type="PANTHER" id="PTHR30175">
    <property type="entry name" value="PHOSPHOTRANSFERASE SYSTEM TRANSPORT PROTEIN"/>
    <property type="match status" value="1"/>
</dbReference>
<dbReference type="CDD" id="cd00212">
    <property type="entry name" value="PTS_IIB_glc"/>
    <property type="match status" value="1"/>
</dbReference>
<evidence type="ECO:0000256" key="4">
    <source>
        <dbReference type="ARBA" id="ARBA00022597"/>
    </source>
</evidence>